<organism evidence="1 2">
    <name type="scientific">Penicillium italicum</name>
    <name type="common">Blue mold</name>
    <dbReference type="NCBI Taxonomy" id="40296"/>
    <lineage>
        <taxon>Eukaryota</taxon>
        <taxon>Fungi</taxon>
        <taxon>Dikarya</taxon>
        <taxon>Ascomycota</taxon>
        <taxon>Pezizomycotina</taxon>
        <taxon>Eurotiomycetes</taxon>
        <taxon>Eurotiomycetidae</taxon>
        <taxon>Eurotiales</taxon>
        <taxon>Aspergillaceae</taxon>
        <taxon>Penicillium</taxon>
    </lineage>
</organism>
<dbReference type="EMBL" id="JQGA01001602">
    <property type="protein sequence ID" value="KGO64184.1"/>
    <property type="molecule type" value="Genomic_DNA"/>
</dbReference>
<comment type="caution">
    <text evidence="1">The sequence shown here is derived from an EMBL/GenBank/DDBJ whole genome shotgun (WGS) entry which is preliminary data.</text>
</comment>
<reference evidence="1 2" key="1">
    <citation type="journal article" date="2015" name="Mol. Plant Microbe Interact.">
        <title>Genome, transcriptome, and functional analyses of Penicillium expansum provide new insights into secondary metabolism and pathogenicity.</title>
        <authorList>
            <person name="Ballester A.R."/>
            <person name="Marcet-Houben M."/>
            <person name="Levin E."/>
            <person name="Sela N."/>
            <person name="Selma-Lazaro C."/>
            <person name="Carmona L."/>
            <person name="Wisniewski M."/>
            <person name="Droby S."/>
            <person name="Gonzalez-Candelas L."/>
            <person name="Gabaldon T."/>
        </authorList>
    </citation>
    <scope>NUCLEOTIDE SEQUENCE [LARGE SCALE GENOMIC DNA]</scope>
    <source>
        <strain evidence="1 2">PHI-1</strain>
    </source>
</reference>
<proteinExistence type="predicted"/>
<dbReference type="Proteomes" id="UP000030104">
    <property type="component" value="Unassembled WGS sequence"/>
</dbReference>
<keyword evidence="2" id="KW-1185">Reference proteome</keyword>
<name>A0A0A2K8R2_PENIT</name>
<gene>
    <name evidence="1" type="ORF">PITC_086800</name>
</gene>
<dbReference type="AlphaFoldDB" id="A0A0A2K8R2"/>
<evidence type="ECO:0000313" key="2">
    <source>
        <dbReference type="Proteomes" id="UP000030104"/>
    </source>
</evidence>
<protein>
    <submittedName>
        <fullName evidence="1">Uncharacterized protein</fullName>
    </submittedName>
</protein>
<dbReference type="HOGENOM" id="CLU_2961554_0_0_1"/>
<accession>A0A0A2K8R2</accession>
<sequence>MKTRIRRGDRREFRRIRTPELGKAMRYVRPCTCHPCQLFRSYRSNGRRRIAHIVAFHTT</sequence>
<evidence type="ECO:0000313" key="1">
    <source>
        <dbReference type="EMBL" id="KGO64184.1"/>
    </source>
</evidence>